<keyword evidence="3" id="KW-1133">Transmembrane helix</keyword>
<dbReference type="SUPFAM" id="SSF53300">
    <property type="entry name" value="vWA-like"/>
    <property type="match status" value="1"/>
</dbReference>
<dbReference type="PROSITE" id="PS50234">
    <property type="entry name" value="VWFA"/>
    <property type="match status" value="1"/>
</dbReference>
<keyword evidence="1" id="KW-0802">TPR repeat</keyword>
<evidence type="ECO:0000313" key="6">
    <source>
        <dbReference type="Proteomes" id="UP000601768"/>
    </source>
</evidence>
<dbReference type="Pfam" id="PF13181">
    <property type="entry name" value="TPR_8"/>
    <property type="match status" value="1"/>
</dbReference>
<evidence type="ECO:0000259" key="4">
    <source>
        <dbReference type="PROSITE" id="PS50234"/>
    </source>
</evidence>
<feature type="compositionally biased region" description="Low complexity" evidence="2">
    <location>
        <begin position="458"/>
        <end position="491"/>
    </location>
</feature>
<evidence type="ECO:0000256" key="1">
    <source>
        <dbReference type="PROSITE-ProRule" id="PRU00339"/>
    </source>
</evidence>
<gene>
    <name evidence="5" type="ORF">H8B19_12660</name>
</gene>
<keyword evidence="3" id="KW-0812">Transmembrane</keyword>
<dbReference type="InterPro" id="IPR019734">
    <property type="entry name" value="TPR_rpt"/>
</dbReference>
<feature type="transmembrane region" description="Helical" evidence="3">
    <location>
        <begin position="13"/>
        <end position="31"/>
    </location>
</feature>
<dbReference type="SMART" id="SM00028">
    <property type="entry name" value="TPR"/>
    <property type="match status" value="1"/>
</dbReference>
<dbReference type="PROSITE" id="PS50293">
    <property type="entry name" value="TPR_REGION"/>
    <property type="match status" value="1"/>
</dbReference>
<feature type="domain" description="VWFA" evidence="4">
    <location>
        <begin position="95"/>
        <end position="290"/>
    </location>
</feature>
<proteinExistence type="predicted"/>
<feature type="region of interest" description="Disordered" evidence="2">
    <location>
        <begin position="455"/>
        <end position="601"/>
    </location>
</feature>
<dbReference type="PANTHER" id="PTHR22550">
    <property type="entry name" value="SPORE GERMINATION PROTEIN"/>
    <property type="match status" value="1"/>
</dbReference>
<reference evidence="5" key="1">
    <citation type="journal article" date="2018" name="Int. J. Syst. Evol. Microbiol.">
        <title>Neptunicella marina gen. nov., sp. nov., isolated from surface seawater.</title>
        <authorList>
            <person name="Liu X."/>
            <person name="Lai Q."/>
            <person name="Du Y."/>
            <person name="Zhang X."/>
            <person name="Liu Z."/>
            <person name="Sun F."/>
            <person name="Shao Z."/>
        </authorList>
    </citation>
    <scope>NUCLEOTIDE SEQUENCE</scope>
    <source>
        <strain evidence="5">S27-2</strain>
    </source>
</reference>
<dbReference type="InterPro" id="IPR011990">
    <property type="entry name" value="TPR-like_helical_dom_sf"/>
</dbReference>
<feature type="compositionally biased region" description="Basic and acidic residues" evidence="2">
    <location>
        <begin position="512"/>
        <end position="536"/>
    </location>
</feature>
<dbReference type="SUPFAM" id="SSF48452">
    <property type="entry name" value="TPR-like"/>
    <property type="match status" value="1"/>
</dbReference>
<dbReference type="PANTHER" id="PTHR22550:SF14">
    <property type="entry name" value="VWFA DOMAIN-CONTAINING PROTEIN"/>
    <property type="match status" value="1"/>
</dbReference>
<accession>A0A8J6M2U5</accession>
<keyword evidence="6" id="KW-1185">Reference proteome</keyword>
<protein>
    <submittedName>
        <fullName evidence="5">VWA domain-containing protein</fullName>
    </submittedName>
</protein>
<dbReference type="InterPro" id="IPR002035">
    <property type="entry name" value="VWF_A"/>
</dbReference>
<feature type="repeat" description="TPR" evidence="1">
    <location>
        <begin position="410"/>
        <end position="443"/>
    </location>
</feature>
<dbReference type="InterPro" id="IPR050768">
    <property type="entry name" value="UPF0353/GerABKA_families"/>
</dbReference>
<dbReference type="Pfam" id="PF13519">
    <property type="entry name" value="VWA_2"/>
    <property type="match status" value="1"/>
</dbReference>
<name>A0A8J6M2U5_9ALTE</name>
<reference evidence="5" key="2">
    <citation type="submission" date="2020-08" db="EMBL/GenBank/DDBJ databases">
        <authorList>
            <person name="Lai Q."/>
        </authorList>
    </citation>
    <scope>NUCLEOTIDE SEQUENCE</scope>
    <source>
        <strain evidence="5">S27-2</strain>
    </source>
</reference>
<evidence type="ECO:0000313" key="5">
    <source>
        <dbReference type="EMBL" id="MBC3766733.1"/>
    </source>
</evidence>
<evidence type="ECO:0000256" key="2">
    <source>
        <dbReference type="SAM" id="MobiDB-lite"/>
    </source>
</evidence>
<dbReference type="AlphaFoldDB" id="A0A8J6M2U5"/>
<dbReference type="Pfam" id="PF00515">
    <property type="entry name" value="TPR_1"/>
    <property type="match status" value="1"/>
</dbReference>
<dbReference type="RefSeq" id="WP_186507261.1">
    <property type="nucleotide sequence ID" value="NZ_JACNEP010000010.1"/>
</dbReference>
<dbReference type="Gene3D" id="3.40.50.410">
    <property type="entry name" value="von Willebrand factor, type A domain"/>
    <property type="match status" value="1"/>
</dbReference>
<organism evidence="5 6">
    <name type="scientific">Neptunicella marina</name>
    <dbReference type="NCBI Taxonomy" id="2125989"/>
    <lineage>
        <taxon>Bacteria</taxon>
        <taxon>Pseudomonadati</taxon>
        <taxon>Pseudomonadota</taxon>
        <taxon>Gammaproteobacteria</taxon>
        <taxon>Alteromonadales</taxon>
        <taxon>Alteromonadaceae</taxon>
        <taxon>Neptunicella</taxon>
    </lineage>
</organism>
<dbReference type="PROSITE" id="PS50005">
    <property type="entry name" value="TPR"/>
    <property type="match status" value="1"/>
</dbReference>
<sequence>MIDLSLFHFIRPHWLWALTAIPLVIAALSYLHKQRSGWQGVLAGHLYQRLISQQTAAKSRPLWWLLALVWLLVIAALAGPTWERLPQPVYQLNTGKVIVLDMSLSMRATDLSPDRLTRAKFKAIDLVKKVAEGETGLIAYAGDAFTISPLSSDGQNLTALIPSLAPEIMPVAGSDPYAGLQAAEQLLQNAGYQKGEIFWITDGIDNNQVKELGNLINDMPYRVSVLGVGTQDGAPVKLQDGQLLKDSRGAIVIPKMNASQLESLANQSGGRFVHIQPDDKDIEYLTNQDLVSRDTDTNKEDGSKSGDQWREMGPWLLILVLPLAAYAFRKGVLLSFCLFGLLSVHTPQAHASWWDDMWKKPNQRGQALFDKQQYSDAAEEFENPLWKGSAYYKNGDYQAAAEAFSKVDNAQGWYNLGNAAAQMQKYDEAIAAYDEALKRQPDFADAQANKALLEKLKQQQQQQQDQQNQQDQQQKQDQQQEQNQQNNDAQNGKGEGTQQQKQNDQQSSGQEGQEKDQQEKQDQQQKQDQAKDDAKQQEQQMQQAEAEQAQQSDHDKEQQLKMQNLLRKVPDDPSYLLKRKMQLEYQKRKHRSATAPKQEGW</sequence>
<dbReference type="Proteomes" id="UP000601768">
    <property type="component" value="Unassembled WGS sequence"/>
</dbReference>
<dbReference type="InterPro" id="IPR036465">
    <property type="entry name" value="vWFA_dom_sf"/>
</dbReference>
<feature type="compositionally biased region" description="Low complexity" evidence="2">
    <location>
        <begin position="537"/>
        <end position="551"/>
    </location>
</feature>
<keyword evidence="3" id="KW-0472">Membrane</keyword>
<dbReference type="Gene3D" id="1.25.40.10">
    <property type="entry name" value="Tetratricopeptide repeat domain"/>
    <property type="match status" value="1"/>
</dbReference>
<feature type="transmembrane region" description="Helical" evidence="3">
    <location>
        <begin position="62"/>
        <end position="82"/>
    </location>
</feature>
<feature type="compositionally biased region" description="Low complexity" evidence="2">
    <location>
        <begin position="498"/>
        <end position="511"/>
    </location>
</feature>
<dbReference type="EMBL" id="JACNEP010000010">
    <property type="protein sequence ID" value="MBC3766733.1"/>
    <property type="molecule type" value="Genomic_DNA"/>
</dbReference>
<evidence type="ECO:0000256" key="3">
    <source>
        <dbReference type="SAM" id="Phobius"/>
    </source>
</evidence>
<comment type="caution">
    <text evidence="5">The sequence shown here is derived from an EMBL/GenBank/DDBJ whole genome shotgun (WGS) entry which is preliminary data.</text>
</comment>